<reference evidence="1" key="1">
    <citation type="submission" date="2020-08" db="EMBL/GenBank/DDBJ databases">
        <title>Genomic insights into the carbon and energy metabolism of the first obligate autotrophic acetogenic bacterium Aceticella autotrophica gen. nov., sp. nov.</title>
        <authorList>
            <person name="Toshchakov S.V."/>
            <person name="Elcheninov A.G."/>
            <person name="Kublanov I.V."/>
            <person name="Frolov E.N."/>
            <person name="Lebedinsky A.V."/>
        </authorList>
    </citation>
    <scope>NUCLEOTIDE SEQUENCE</scope>
    <source>
        <strain evidence="1">3443-3Ac</strain>
    </source>
</reference>
<keyword evidence="2" id="KW-1185">Reference proteome</keyword>
<protein>
    <submittedName>
        <fullName evidence="1">Uncharacterized protein</fullName>
    </submittedName>
</protein>
<evidence type="ECO:0000313" key="2">
    <source>
        <dbReference type="Proteomes" id="UP000671913"/>
    </source>
</evidence>
<dbReference type="RefSeq" id="WP_284679784.1">
    <property type="nucleotide sequence ID" value="NZ_CP060096.1"/>
</dbReference>
<name>A0A975AV95_9THEO</name>
<organism evidence="1 2">
    <name type="scientific">Aceticella autotrophica</name>
    <dbReference type="NCBI Taxonomy" id="2755338"/>
    <lineage>
        <taxon>Bacteria</taxon>
        <taxon>Bacillati</taxon>
        <taxon>Bacillota</taxon>
        <taxon>Clostridia</taxon>
        <taxon>Thermoanaerobacterales</taxon>
        <taxon>Thermoanaerobacteraceae</taxon>
        <taxon>Aceticella</taxon>
    </lineage>
</organism>
<proteinExistence type="predicted"/>
<dbReference type="KEGG" id="aaut:ACETAC_09550"/>
<sequence length="82" mass="9621">MFKTEKEFYSFCEVVARETRDYSNTIVFKNGGILRQMEPKGNDKSIWHIFTGKCDVNQVYETLLKTYKDENGNPSSPYILKK</sequence>
<accession>A0A975AV95</accession>
<dbReference type="Proteomes" id="UP000671913">
    <property type="component" value="Chromosome"/>
</dbReference>
<gene>
    <name evidence="1" type="ORF">ACETAC_09550</name>
</gene>
<evidence type="ECO:0000313" key="1">
    <source>
        <dbReference type="EMBL" id="QSZ27097.1"/>
    </source>
</evidence>
<dbReference type="EMBL" id="CP060096">
    <property type="protein sequence ID" value="QSZ27097.1"/>
    <property type="molecule type" value="Genomic_DNA"/>
</dbReference>
<dbReference type="AlphaFoldDB" id="A0A975AV95"/>